<comment type="caution">
    <text evidence="4">The sequence shown here is derived from an EMBL/GenBank/DDBJ whole genome shotgun (WGS) entry which is preliminary data.</text>
</comment>
<dbReference type="GO" id="GO:0004126">
    <property type="term" value="F:cytidine deaminase activity"/>
    <property type="evidence" value="ECO:0007669"/>
    <property type="project" value="UniProtKB-EC"/>
</dbReference>
<dbReference type="GO" id="GO:0072527">
    <property type="term" value="P:pyrimidine-containing compound metabolic process"/>
    <property type="evidence" value="ECO:0007669"/>
    <property type="project" value="UniProtKB-ARBA"/>
</dbReference>
<organism evidence="4 5">
    <name type="scientific">Mucilaginibacter corticis</name>
    <dbReference type="NCBI Taxonomy" id="2597670"/>
    <lineage>
        <taxon>Bacteria</taxon>
        <taxon>Pseudomonadati</taxon>
        <taxon>Bacteroidota</taxon>
        <taxon>Sphingobacteriia</taxon>
        <taxon>Sphingobacteriales</taxon>
        <taxon>Sphingobacteriaceae</taxon>
        <taxon>Mucilaginibacter</taxon>
    </lineage>
</organism>
<dbReference type="GO" id="GO:0005829">
    <property type="term" value="C:cytosol"/>
    <property type="evidence" value="ECO:0007669"/>
    <property type="project" value="TreeGrafter"/>
</dbReference>
<evidence type="ECO:0000259" key="3">
    <source>
        <dbReference type="PROSITE" id="PS51747"/>
    </source>
</evidence>
<protein>
    <submittedName>
        <fullName evidence="4">Cytidine deaminase</fullName>
        <ecNumber evidence="4">3.5.4.5</ecNumber>
    </submittedName>
</protein>
<dbReference type="SUPFAM" id="SSF53927">
    <property type="entry name" value="Cytidine deaminase-like"/>
    <property type="match status" value="1"/>
</dbReference>
<evidence type="ECO:0000256" key="1">
    <source>
        <dbReference type="ARBA" id="ARBA00006576"/>
    </source>
</evidence>
<dbReference type="AlphaFoldDB" id="A0A556MW99"/>
<dbReference type="NCBIfam" id="NF004064">
    <property type="entry name" value="PRK05578.1"/>
    <property type="match status" value="1"/>
</dbReference>
<dbReference type="PANTHER" id="PTHR11644">
    <property type="entry name" value="CYTIDINE DEAMINASE"/>
    <property type="match status" value="1"/>
</dbReference>
<feature type="domain" description="CMP/dCMP-type deaminase" evidence="3">
    <location>
        <begin position="21"/>
        <end position="158"/>
    </location>
</feature>
<accession>A0A556MW99</accession>
<evidence type="ECO:0000313" key="5">
    <source>
        <dbReference type="Proteomes" id="UP000318733"/>
    </source>
</evidence>
<dbReference type="GO" id="GO:0055086">
    <property type="term" value="P:nucleobase-containing small molecule metabolic process"/>
    <property type="evidence" value="ECO:0007669"/>
    <property type="project" value="UniProtKB-ARBA"/>
</dbReference>
<comment type="subunit">
    <text evidence="2">Homodimer.</text>
</comment>
<dbReference type="RefSeq" id="WP_144247716.1">
    <property type="nucleotide sequence ID" value="NZ_VLPK01000001.1"/>
</dbReference>
<dbReference type="InterPro" id="IPR013171">
    <property type="entry name" value="Cyd/dCyd_deaminase_Zn-bd"/>
</dbReference>
<dbReference type="PANTHER" id="PTHR11644:SF2">
    <property type="entry name" value="CYTIDINE DEAMINASE"/>
    <property type="match status" value="1"/>
</dbReference>
<keyword evidence="5" id="KW-1185">Reference proteome</keyword>
<proteinExistence type="inferred from homology"/>
<comment type="similarity">
    <text evidence="1">Belongs to the cytidine and deoxycytidylate deaminase family.</text>
</comment>
<dbReference type="GO" id="GO:0008270">
    <property type="term" value="F:zinc ion binding"/>
    <property type="evidence" value="ECO:0007669"/>
    <property type="project" value="InterPro"/>
</dbReference>
<dbReference type="CDD" id="cd01283">
    <property type="entry name" value="cytidine_deaminase"/>
    <property type="match status" value="1"/>
</dbReference>
<dbReference type="InterPro" id="IPR016193">
    <property type="entry name" value="Cytidine_deaminase-like"/>
</dbReference>
<gene>
    <name evidence="4" type="ORF">FO440_08265</name>
</gene>
<reference evidence="4 5" key="1">
    <citation type="submission" date="2019-07" db="EMBL/GenBank/DDBJ databases">
        <authorList>
            <person name="Huq M.A."/>
        </authorList>
    </citation>
    <scope>NUCLEOTIDE SEQUENCE [LARGE SCALE GENOMIC DNA]</scope>
    <source>
        <strain evidence="4 5">MAH-19</strain>
    </source>
</reference>
<keyword evidence="4" id="KW-0378">Hydrolase</keyword>
<evidence type="ECO:0000256" key="2">
    <source>
        <dbReference type="ARBA" id="ARBA00011738"/>
    </source>
</evidence>
<name>A0A556MW99_9SPHI</name>
<dbReference type="EMBL" id="VLPK01000001">
    <property type="protein sequence ID" value="TSJ44152.1"/>
    <property type="molecule type" value="Genomic_DNA"/>
</dbReference>
<dbReference type="Gene3D" id="3.40.140.10">
    <property type="entry name" value="Cytidine Deaminase, domain 2"/>
    <property type="match status" value="1"/>
</dbReference>
<dbReference type="InterPro" id="IPR002125">
    <property type="entry name" value="CMP_dCMP_dom"/>
</dbReference>
<dbReference type="Pfam" id="PF08211">
    <property type="entry name" value="dCMP_cyt_deam_2"/>
    <property type="match status" value="1"/>
</dbReference>
<dbReference type="Proteomes" id="UP000318733">
    <property type="component" value="Unassembled WGS sequence"/>
</dbReference>
<dbReference type="PROSITE" id="PS51747">
    <property type="entry name" value="CYT_DCMP_DEAMINASES_2"/>
    <property type="match status" value="1"/>
</dbReference>
<evidence type="ECO:0000313" key="4">
    <source>
        <dbReference type="EMBL" id="TSJ44152.1"/>
    </source>
</evidence>
<sequence length="161" mass="17953">MTNHEIKIAFKEYTSVAELDNSDRELCAAAVEAMKNSHSPYSKFRVGAALRLQSGKIIQGSNQENVAYPSGLCAERVALFHWGSNHPDDPIISMAVTAHTDEFELKRPVTSCGSCLQVLAEYEKKQQQAVKVILFTDKSPVWVANGIESFLPFLFFEDRLS</sequence>
<dbReference type="InterPro" id="IPR050202">
    <property type="entry name" value="Cyt/Deoxycyt_deaminase"/>
</dbReference>
<dbReference type="EC" id="3.5.4.5" evidence="4"/>
<dbReference type="OrthoDB" id="9795347at2"/>